<feature type="signal peptide" evidence="1">
    <location>
        <begin position="1"/>
        <end position="21"/>
    </location>
</feature>
<protein>
    <recommendedName>
        <fullName evidence="4">YtkA-like domain-containing protein</fullName>
    </recommendedName>
</protein>
<feature type="chain" id="PRO_5047389866" description="YtkA-like domain-containing protein" evidence="1">
    <location>
        <begin position="22"/>
        <end position="126"/>
    </location>
</feature>
<reference evidence="2 3" key="1">
    <citation type="journal article" date="2024" name="Int. J. Syst. Evol. Microbiol.">
        <title>Paenibacillus hexagrammi sp. nov., a novel bacterium isolated from the gut content of Hexagrammos agrammus.</title>
        <authorList>
            <person name="Jung H.K."/>
            <person name="Kim D.G."/>
            <person name="Zin H."/>
            <person name="Park J."/>
            <person name="Jung H."/>
            <person name="Kim Y.O."/>
            <person name="Kong H.J."/>
            <person name="Kim J.W."/>
            <person name="Kim Y.S."/>
        </authorList>
    </citation>
    <scope>NUCLEOTIDE SEQUENCE [LARGE SCALE GENOMIC DNA]</scope>
    <source>
        <strain evidence="2 3">YPD9-1</strain>
    </source>
</reference>
<evidence type="ECO:0000256" key="1">
    <source>
        <dbReference type="SAM" id="SignalP"/>
    </source>
</evidence>
<keyword evidence="1" id="KW-0732">Signal</keyword>
<dbReference type="RefSeq" id="WP_235122417.1">
    <property type="nucleotide sequence ID" value="NZ_CP090978.1"/>
</dbReference>
<gene>
    <name evidence="2" type="ORF">L0M14_12720</name>
</gene>
<evidence type="ECO:0000313" key="3">
    <source>
        <dbReference type="Proteomes" id="UP001649230"/>
    </source>
</evidence>
<organism evidence="2 3">
    <name type="scientific">Paenibacillus hexagrammi</name>
    <dbReference type="NCBI Taxonomy" id="2908839"/>
    <lineage>
        <taxon>Bacteria</taxon>
        <taxon>Bacillati</taxon>
        <taxon>Bacillota</taxon>
        <taxon>Bacilli</taxon>
        <taxon>Bacillales</taxon>
        <taxon>Paenibacillaceae</taxon>
        <taxon>Paenibacillus</taxon>
    </lineage>
</organism>
<proteinExistence type="predicted"/>
<evidence type="ECO:0000313" key="2">
    <source>
        <dbReference type="EMBL" id="UJF35860.1"/>
    </source>
</evidence>
<evidence type="ECO:0008006" key="4">
    <source>
        <dbReference type="Google" id="ProtNLM"/>
    </source>
</evidence>
<sequence length="126" mass="13665">MKFLKQISIAIILATALTGCAAKSVESTPKAAFTPTLDVDVAVAGDAATLQFKTNMIISKEHYNKERKEGEGHIHLSLDNGENQIITDSSTVLQPLSKGPHNIKVSLHNNDHTPYNVSKSLDIEVK</sequence>
<keyword evidence="3" id="KW-1185">Reference proteome</keyword>
<dbReference type="Proteomes" id="UP001649230">
    <property type="component" value="Chromosome"/>
</dbReference>
<dbReference type="PROSITE" id="PS51257">
    <property type="entry name" value="PROKAR_LIPOPROTEIN"/>
    <property type="match status" value="1"/>
</dbReference>
<accession>A0ABY3SRX9</accession>
<name>A0ABY3SRX9_9BACL</name>
<dbReference type="EMBL" id="CP090978">
    <property type="protein sequence ID" value="UJF35860.1"/>
    <property type="molecule type" value="Genomic_DNA"/>
</dbReference>